<evidence type="ECO:0000313" key="7">
    <source>
        <dbReference type="EMBL" id="KNC79249.1"/>
    </source>
</evidence>
<dbReference type="InterPro" id="IPR000791">
    <property type="entry name" value="Gpr1/Fun34/SatP-like"/>
</dbReference>
<keyword evidence="5 6" id="KW-0472">Membrane</keyword>
<keyword evidence="4 6" id="KW-1133">Transmembrane helix</keyword>
<evidence type="ECO:0000256" key="6">
    <source>
        <dbReference type="SAM" id="Phobius"/>
    </source>
</evidence>
<protein>
    <submittedName>
        <fullName evidence="7">Uncharacterized protein</fullName>
    </submittedName>
</protein>
<dbReference type="AlphaFoldDB" id="A0A0L0FRD5"/>
<dbReference type="Pfam" id="PF01184">
    <property type="entry name" value="Gpr1_Fun34_YaaH"/>
    <property type="match status" value="1"/>
</dbReference>
<evidence type="ECO:0000313" key="8">
    <source>
        <dbReference type="Proteomes" id="UP000054560"/>
    </source>
</evidence>
<organism evidence="7 8">
    <name type="scientific">Sphaeroforma arctica JP610</name>
    <dbReference type="NCBI Taxonomy" id="667725"/>
    <lineage>
        <taxon>Eukaryota</taxon>
        <taxon>Ichthyosporea</taxon>
        <taxon>Ichthyophonida</taxon>
        <taxon>Sphaeroforma</taxon>
    </lineage>
</organism>
<dbReference type="GO" id="GO:0071422">
    <property type="term" value="P:succinate transmembrane transport"/>
    <property type="evidence" value="ECO:0007669"/>
    <property type="project" value="TreeGrafter"/>
</dbReference>
<dbReference type="GO" id="GO:0005886">
    <property type="term" value="C:plasma membrane"/>
    <property type="evidence" value="ECO:0007669"/>
    <property type="project" value="TreeGrafter"/>
</dbReference>
<evidence type="ECO:0000256" key="5">
    <source>
        <dbReference type="ARBA" id="ARBA00023136"/>
    </source>
</evidence>
<evidence type="ECO:0000256" key="4">
    <source>
        <dbReference type="ARBA" id="ARBA00022989"/>
    </source>
</evidence>
<dbReference type="PANTHER" id="PTHR30178:SF3">
    <property type="entry name" value="SUCCINATE-ACETATE_PROTON SYMPORTER SATP"/>
    <property type="match status" value="1"/>
</dbReference>
<evidence type="ECO:0000256" key="1">
    <source>
        <dbReference type="ARBA" id="ARBA00004141"/>
    </source>
</evidence>
<dbReference type="Proteomes" id="UP000054560">
    <property type="component" value="Unassembled WGS sequence"/>
</dbReference>
<dbReference type="RefSeq" id="XP_014153151.1">
    <property type="nucleotide sequence ID" value="XM_014297676.1"/>
</dbReference>
<keyword evidence="3 6" id="KW-0812">Transmembrane</keyword>
<dbReference type="GeneID" id="25908848"/>
<reference evidence="7 8" key="1">
    <citation type="submission" date="2011-02" db="EMBL/GenBank/DDBJ databases">
        <title>The Genome Sequence of Sphaeroforma arctica JP610.</title>
        <authorList>
            <consortium name="The Broad Institute Genome Sequencing Platform"/>
            <person name="Russ C."/>
            <person name="Cuomo C."/>
            <person name="Young S.K."/>
            <person name="Zeng Q."/>
            <person name="Gargeya S."/>
            <person name="Alvarado L."/>
            <person name="Berlin A."/>
            <person name="Chapman S.B."/>
            <person name="Chen Z."/>
            <person name="Freedman E."/>
            <person name="Gellesch M."/>
            <person name="Goldberg J."/>
            <person name="Griggs A."/>
            <person name="Gujja S."/>
            <person name="Heilman E."/>
            <person name="Heiman D."/>
            <person name="Howarth C."/>
            <person name="Mehta T."/>
            <person name="Neiman D."/>
            <person name="Pearson M."/>
            <person name="Roberts A."/>
            <person name="Saif S."/>
            <person name="Shea T."/>
            <person name="Shenoy N."/>
            <person name="Sisk P."/>
            <person name="Stolte C."/>
            <person name="Sykes S."/>
            <person name="White J."/>
            <person name="Yandava C."/>
            <person name="Burger G."/>
            <person name="Gray M.W."/>
            <person name="Holland P.W.H."/>
            <person name="King N."/>
            <person name="Lang F.B.F."/>
            <person name="Roger A.J."/>
            <person name="Ruiz-Trillo I."/>
            <person name="Haas B."/>
            <person name="Nusbaum C."/>
            <person name="Birren B."/>
        </authorList>
    </citation>
    <scope>NUCLEOTIDE SEQUENCE [LARGE SCALE GENOMIC DNA]</scope>
    <source>
        <strain evidence="7 8">JP610</strain>
    </source>
</reference>
<evidence type="ECO:0000256" key="2">
    <source>
        <dbReference type="ARBA" id="ARBA00005587"/>
    </source>
</evidence>
<dbReference type="GO" id="GO:0015360">
    <property type="term" value="F:acetate:proton symporter activity"/>
    <property type="evidence" value="ECO:0007669"/>
    <property type="project" value="TreeGrafter"/>
</dbReference>
<accession>A0A0L0FRD5</accession>
<feature type="transmembrane region" description="Helical" evidence="6">
    <location>
        <begin position="41"/>
        <end position="61"/>
    </location>
</feature>
<comment type="subcellular location">
    <subcellularLocation>
        <location evidence="1">Membrane</location>
        <topology evidence="1">Multi-pass membrane protein</topology>
    </subcellularLocation>
</comment>
<sequence length="99" mass="10343">MVDIRPPAPMQHPVMLVPKGPANASPIGLMAFGMTTMMLNFYNAGITESGIIGLIACFGIFHGGRAQLLADFSPARSSPGPLSLHTAHSGWDSVCFTGS</sequence>
<name>A0A0L0FRD5_9EUKA</name>
<comment type="similarity">
    <text evidence="2">Belongs to the acetate uptake transporter (AceTr) (TC 2.A.96) family.</text>
</comment>
<dbReference type="PANTHER" id="PTHR30178">
    <property type="entry name" value="INNER MEMBRANE PROTEIN YAAH"/>
    <property type="match status" value="1"/>
</dbReference>
<dbReference type="EMBL" id="KQ242340">
    <property type="protein sequence ID" value="KNC79249.1"/>
    <property type="molecule type" value="Genomic_DNA"/>
</dbReference>
<dbReference type="InterPro" id="IPR047623">
    <property type="entry name" value="SatP"/>
</dbReference>
<gene>
    <name evidence="7" type="ORF">SARC_08344</name>
</gene>
<proteinExistence type="inferred from homology"/>
<evidence type="ECO:0000256" key="3">
    <source>
        <dbReference type="ARBA" id="ARBA00022692"/>
    </source>
</evidence>
<keyword evidence="8" id="KW-1185">Reference proteome</keyword>